<dbReference type="HOGENOM" id="CLU_1864247_0_0_6"/>
<dbReference type="EMBL" id="CP001339">
    <property type="protein sequence ID" value="ACL71154.1"/>
    <property type="molecule type" value="Genomic_DNA"/>
</dbReference>
<feature type="transmembrane region" description="Helical" evidence="1">
    <location>
        <begin position="27"/>
        <end position="47"/>
    </location>
</feature>
<proteinExistence type="predicted"/>
<evidence type="ECO:0000313" key="3">
    <source>
        <dbReference type="Proteomes" id="UP000002383"/>
    </source>
</evidence>
<evidence type="ECO:0000313" key="2">
    <source>
        <dbReference type="EMBL" id="ACL71154.1"/>
    </source>
</evidence>
<keyword evidence="1" id="KW-1133">Transmembrane helix</keyword>
<keyword evidence="1" id="KW-0812">Transmembrane</keyword>
<reference evidence="2 3" key="1">
    <citation type="journal article" date="2011" name="Stand. Genomic Sci.">
        <title>Complete genome sequence of 'Thioalkalivibrio sulfidophilus' HL-EbGr7.</title>
        <authorList>
            <person name="Muyzer G."/>
            <person name="Sorokin D.Y."/>
            <person name="Mavromatis K."/>
            <person name="Lapidus A."/>
            <person name="Clum A."/>
            <person name="Ivanova N."/>
            <person name="Pati A."/>
            <person name="d'Haeseleer P."/>
            <person name="Woyke T."/>
            <person name="Kyrpides N.C."/>
        </authorList>
    </citation>
    <scope>NUCLEOTIDE SEQUENCE [LARGE SCALE GENOMIC DNA]</scope>
    <source>
        <strain evidence="2 3">HL-EbGR7</strain>
    </source>
</reference>
<dbReference type="RefSeq" id="WP_012636643.1">
    <property type="nucleotide sequence ID" value="NC_011901.1"/>
</dbReference>
<keyword evidence="3" id="KW-1185">Reference proteome</keyword>
<evidence type="ECO:0008006" key="4">
    <source>
        <dbReference type="Google" id="ProtNLM"/>
    </source>
</evidence>
<dbReference type="KEGG" id="tgr:Tgr7_0050"/>
<sequence length="137" mass="14975">MSELIDIFPPEAPALVPSAGLGGAGPAWLAVLLLLMLVLALGLALLWRRRLALRAWWLARCLARGQRPPRTLARQALALLHRAFGPAPCGELAELRARLDALSYGRAVPDSARLGEALARLRAQLRVRSRVHLRTRA</sequence>
<organism evidence="2 3">
    <name type="scientific">Thioalkalivibrio sulfidiphilus (strain HL-EbGR7)</name>
    <dbReference type="NCBI Taxonomy" id="396588"/>
    <lineage>
        <taxon>Bacteria</taxon>
        <taxon>Pseudomonadati</taxon>
        <taxon>Pseudomonadota</taxon>
        <taxon>Gammaproteobacteria</taxon>
        <taxon>Chromatiales</taxon>
        <taxon>Ectothiorhodospiraceae</taxon>
        <taxon>Thioalkalivibrio</taxon>
    </lineage>
</organism>
<evidence type="ECO:0000256" key="1">
    <source>
        <dbReference type="SAM" id="Phobius"/>
    </source>
</evidence>
<name>B8GT94_THISH</name>
<dbReference type="Proteomes" id="UP000002383">
    <property type="component" value="Chromosome"/>
</dbReference>
<keyword evidence="1" id="KW-0472">Membrane</keyword>
<gene>
    <name evidence="2" type="ordered locus">Tgr7_0050</name>
</gene>
<protein>
    <recommendedName>
        <fullName evidence="4">DUF4381 domain-containing protein</fullName>
    </recommendedName>
</protein>
<dbReference type="STRING" id="396588.Tgr7_0050"/>
<accession>B8GT94</accession>
<dbReference type="AlphaFoldDB" id="B8GT94"/>